<dbReference type="AlphaFoldDB" id="A0AA35W3M4"/>
<evidence type="ECO:0000256" key="4">
    <source>
        <dbReference type="ARBA" id="ARBA00022529"/>
    </source>
</evidence>
<evidence type="ECO:0000313" key="12">
    <source>
        <dbReference type="Proteomes" id="UP001174909"/>
    </source>
</evidence>
<dbReference type="Pfam" id="PF02014">
    <property type="entry name" value="Reeler"/>
    <property type="match status" value="1"/>
</dbReference>
<evidence type="ECO:0000256" key="8">
    <source>
        <dbReference type="ARBA" id="ARBA00023022"/>
    </source>
</evidence>
<keyword evidence="3" id="KW-0964">Secreted</keyword>
<keyword evidence="8" id="KW-0044">Antibiotic</keyword>
<dbReference type="GO" id="GO:0042742">
    <property type="term" value="P:defense response to bacterium"/>
    <property type="evidence" value="ECO:0007669"/>
    <property type="project" value="UniProtKB-KW"/>
</dbReference>
<evidence type="ECO:0000256" key="5">
    <source>
        <dbReference type="ARBA" id="ARBA00022588"/>
    </source>
</evidence>
<feature type="non-terminal residue" evidence="11">
    <location>
        <position position="127"/>
    </location>
</feature>
<dbReference type="InterPro" id="IPR042307">
    <property type="entry name" value="Reeler_sf"/>
</dbReference>
<evidence type="ECO:0000313" key="11">
    <source>
        <dbReference type="EMBL" id="CAI8006863.1"/>
    </source>
</evidence>
<keyword evidence="12" id="KW-1185">Reference proteome</keyword>
<protein>
    <submittedName>
        <fullName evidence="11">Defense protein 3</fullName>
    </submittedName>
</protein>
<dbReference type="GO" id="GO:0016020">
    <property type="term" value="C:membrane"/>
    <property type="evidence" value="ECO:0007669"/>
    <property type="project" value="TreeGrafter"/>
</dbReference>
<evidence type="ECO:0000256" key="9">
    <source>
        <dbReference type="SAM" id="SignalP"/>
    </source>
</evidence>
<comment type="caution">
    <text evidence="11">The sequence shown here is derived from an EMBL/GenBank/DDBJ whole genome shotgun (WGS) entry which is preliminary data.</text>
</comment>
<feature type="signal peptide" evidence="9">
    <location>
        <begin position="1"/>
        <end position="19"/>
    </location>
</feature>
<name>A0AA35W3M4_GEOBA</name>
<comment type="subcellular location">
    <subcellularLocation>
        <location evidence="1">Secreted</location>
    </subcellularLocation>
</comment>
<sequence length="127" mass="13368">MMKMETFLLLLLLGGSARAFSSGAPSNACISLTPDHGGFPQPPPSPYTVDLSVFNMYGDGNNYYLPGQTYQLNLSSNDTMFRGFLLQARVMADDSTLTGSFSVPVSGTQLSACSPSSAGLTHTGNST</sequence>
<evidence type="ECO:0000256" key="2">
    <source>
        <dbReference type="ARBA" id="ARBA00008501"/>
    </source>
</evidence>
<comment type="similarity">
    <text evidence="2">Belongs to the insect defense protein family.</text>
</comment>
<dbReference type="CDD" id="cd08544">
    <property type="entry name" value="Reeler"/>
    <property type="match status" value="1"/>
</dbReference>
<dbReference type="Proteomes" id="UP001174909">
    <property type="component" value="Unassembled WGS sequence"/>
</dbReference>
<feature type="domain" description="Reelin" evidence="10">
    <location>
        <begin position="29"/>
        <end position="126"/>
    </location>
</feature>
<keyword evidence="6 9" id="KW-0732">Signal</keyword>
<evidence type="ECO:0000259" key="10">
    <source>
        <dbReference type="Pfam" id="PF02014"/>
    </source>
</evidence>
<reference evidence="11" key="1">
    <citation type="submission" date="2023-03" db="EMBL/GenBank/DDBJ databases">
        <authorList>
            <person name="Steffen K."/>
            <person name="Cardenas P."/>
        </authorList>
    </citation>
    <scope>NUCLEOTIDE SEQUENCE</scope>
</reference>
<proteinExistence type="inferred from homology"/>
<gene>
    <name evidence="11" type="ORF">GBAR_LOCUS4938</name>
</gene>
<keyword evidence="5" id="KW-0399">Innate immunity</keyword>
<keyword evidence="4" id="KW-0929">Antimicrobial</keyword>
<dbReference type="GO" id="GO:0005576">
    <property type="term" value="C:extracellular region"/>
    <property type="evidence" value="ECO:0007669"/>
    <property type="project" value="UniProtKB-SubCell"/>
</dbReference>
<dbReference type="PANTHER" id="PTHR45828">
    <property type="entry name" value="CYTOCHROME B561/FERRIC REDUCTASE TRANSMEMBRANE"/>
    <property type="match status" value="1"/>
</dbReference>
<dbReference type="EMBL" id="CASHTH010000731">
    <property type="protein sequence ID" value="CAI8006863.1"/>
    <property type="molecule type" value="Genomic_DNA"/>
</dbReference>
<organism evidence="11 12">
    <name type="scientific">Geodia barretti</name>
    <name type="common">Barrett's horny sponge</name>
    <dbReference type="NCBI Taxonomy" id="519541"/>
    <lineage>
        <taxon>Eukaryota</taxon>
        <taxon>Metazoa</taxon>
        <taxon>Porifera</taxon>
        <taxon>Demospongiae</taxon>
        <taxon>Heteroscleromorpha</taxon>
        <taxon>Tetractinellida</taxon>
        <taxon>Astrophorina</taxon>
        <taxon>Geodiidae</taxon>
        <taxon>Geodia</taxon>
    </lineage>
</organism>
<evidence type="ECO:0000256" key="6">
    <source>
        <dbReference type="ARBA" id="ARBA00022729"/>
    </source>
</evidence>
<dbReference type="InterPro" id="IPR002861">
    <property type="entry name" value="Reeler_dom"/>
</dbReference>
<evidence type="ECO:0000256" key="1">
    <source>
        <dbReference type="ARBA" id="ARBA00004613"/>
    </source>
</evidence>
<evidence type="ECO:0000256" key="3">
    <source>
        <dbReference type="ARBA" id="ARBA00022525"/>
    </source>
</evidence>
<keyword evidence="7" id="KW-0391">Immunity</keyword>
<dbReference type="InterPro" id="IPR051237">
    <property type="entry name" value="Ferric-chelate_Red/DefProt"/>
</dbReference>
<dbReference type="Gene3D" id="2.60.40.4060">
    <property type="entry name" value="Reeler domain"/>
    <property type="match status" value="1"/>
</dbReference>
<evidence type="ECO:0000256" key="7">
    <source>
        <dbReference type="ARBA" id="ARBA00022859"/>
    </source>
</evidence>
<dbReference type="GO" id="GO:0045087">
    <property type="term" value="P:innate immune response"/>
    <property type="evidence" value="ECO:0007669"/>
    <property type="project" value="UniProtKB-KW"/>
</dbReference>
<accession>A0AA35W3M4</accession>
<feature type="chain" id="PRO_5041228575" evidence="9">
    <location>
        <begin position="20"/>
        <end position="127"/>
    </location>
</feature>
<dbReference type="PANTHER" id="PTHR45828:SF9">
    <property type="entry name" value="CELL WALL INTEGRITY AND STRESS RESPONSE COMPONENT 4-LIKE-RELATED"/>
    <property type="match status" value="1"/>
</dbReference>